<dbReference type="InterPro" id="IPR039859">
    <property type="entry name" value="PFA4/ZDH16/20/ERF2-like"/>
</dbReference>
<keyword evidence="6 7" id="KW-0012">Acyltransferase</keyword>
<proteinExistence type="inferred from homology"/>
<dbReference type="GO" id="GO:0019706">
    <property type="term" value="F:protein-cysteine S-palmitoyltransferase activity"/>
    <property type="evidence" value="ECO:0007669"/>
    <property type="project" value="UniProtKB-EC"/>
</dbReference>
<evidence type="ECO:0000256" key="3">
    <source>
        <dbReference type="ARBA" id="ARBA00022692"/>
    </source>
</evidence>
<keyword evidence="3 7" id="KW-0812">Transmembrane</keyword>
<gene>
    <name evidence="9" type="primary">DHHC11</name>
    <name evidence="9" type="ORF">PCHDS_000044700</name>
</gene>
<sequence length="270" mass="31270">MINKIKATFRVLYNSAIVLLVYGLAIQATYLCFKCALTFSTKIKIACLISFGFTTCMALWCHIKCLLKNPGYLNRSDFPGENINIYDHNISYCKKCNLPKIKRAHHCSTCNKCVKKMDHHCTWINNCVGLYNQKFFILLNIYALLMCCNCAFIIFYKLIMCIQKRAHFKDESCNFLKMDIFHIIVVSISSLIFVIFSFVMLVDQYWGIKTNTSGIEFLKNIKGEEQSFSKSFIEIFGEASHTWLIPVDAKIKDNLVDDFNENKKKKNKNL</sequence>
<dbReference type="Pfam" id="PF01529">
    <property type="entry name" value="DHHC"/>
    <property type="match status" value="1"/>
</dbReference>
<evidence type="ECO:0000313" key="10">
    <source>
        <dbReference type="Proteomes" id="UP000507536"/>
    </source>
</evidence>
<reference evidence="9 10" key="1">
    <citation type="submission" date="2016-08" db="EMBL/GenBank/DDBJ databases">
        <authorList>
            <consortium name="Pathogen Informatics"/>
        </authorList>
    </citation>
    <scope>NUCLEOTIDE SEQUENCE [LARGE SCALE GENOMIC DNA]</scope>
    <source>
        <strain evidence="9 10">DS</strain>
    </source>
</reference>
<dbReference type="PANTHER" id="PTHR12246">
    <property type="entry name" value="PALMITOYLTRANSFERASE ZDHHC16"/>
    <property type="match status" value="1"/>
</dbReference>
<name>A0A1C6XAU0_PLACE</name>
<dbReference type="InterPro" id="IPR001594">
    <property type="entry name" value="Palmitoyltrfase_DHHC"/>
</dbReference>
<comment type="subcellular location">
    <subcellularLocation>
        <location evidence="1">Membrane</location>
        <topology evidence="1">Multi-pass membrane protein</topology>
    </subcellularLocation>
</comment>
<evidence type="ECO:0000259" key="8">
    <source>
        <dbReference type="Pfam" id="PF01529"/>
    </source>
</evidence>
<feature type="domain" description="Palmitoyltransferase DHHC" evidence="8">
    <location>
        <begin position="90"/>
        <end position="220"/>
    </location>
</feature>
<comment type="catalytic activity">
    <reaction evidence="7">
        <text>L-cysteinyl-[protein] + hexadecanoyl-CoA = S-hexadecanoyl-L-cysteinyl-[protein] + CoA</text>
        <dbReference type="Rhea" id="RHEA:36683"/>
        <dbReference type="Rhea" id="RHEA-COMP:10131"/>
        <dbReference type="Rhea" id="RHEA-COMP:11032"/>
        <dbReference type="ChEBI" id="CHEBI:29950"/>
        <dbReference type="ChEBI" id="CHEBI:57287"/>
        <dbReference type="ChEBI" id="CHEBI:57379"/>
        <dbReference type="ChEBI" id="CHEBI:74151"/>
        <dbReference type="EC" id="2.3.1.225"/>
    </reaction>
</comment>
<dbReference type="Proteomes" id="UP000507536">
    <property type="component" value="Chromosome 3"/>
</dbReference>
<dbReference type="PROSITE" id="PS50216">
    <property type="entry name" value="DHHC"/>
    <property type="match status" value="1"/>
</dbReference>
<keyword evidence="4 7" id="KW-1133">Transmembrane helix</keyword>
<organism evidence="9 10">
    <name type="scientific">Plasmodium chabaudi adami</name>
    <dbReference type="NCBI Taxonomy" id="5826"/>
    <lineage>
        <taxon>Eukaryota</taxon>
        <taxon>Sar</taxon>
        <taxon>Alveolata</taxon>
        <taxon>Apicomplexa</taxon>
        <taxon>Aconoidasida</taxon>
        <taxon>Haemosporida</taxon>
        <taxon>Plasmodiidae</taxon>
        <taxon>Plasmodium</taxon>
        <taxon>Plasmodium (Vinckeia)</taxon>
    </lineage>
</organism>
<feature type="transmembrane region" description="Helical" evidence="7">
    <location>
        <begin position="180"/>
        <end position="202"/>
    </location>
</feature>
<keyword evidence="2 7" id="KW-0808">Transferase</keyword>
<evidence type="ECO:0000256" key="7">
    <source>
        <dbReference type="RuleBase" id="RU079119"/>
    </source>
</evidence>
<feature type="transmembrane region" description="Helical" evidence="7">
    <location>
        <begin position="135"/>
        <end position="159"/>
    </location>
</feature>
<evidence type="ECO:0000256" key="5">
    <source>
        <dbReference type="ARBA" id="ARBA00023136"/>
    </source>
</evidence>
<dbReference type="EMBL" id="LT608183">
    <property type="protein sequence ID" value="SCM00705.1"/>
    <property type="molecule type" value="Genomic_DNA"/>
</dbReference>
<dbReference type="AlphaFoldDB" id="A0A1C6XAU0"/>
<evidence type="ECO:0000256" key="1">
    <source>
        <dbReference type="ARBA" id="ARBA00004141"/>
    </source>
</evidence>
<feature type="transmembrane region" description="Helical" evidence="7">
    <location>
        <begin position="12"/>
        <end position="33"/>
    </location>
</feature>
<accession>A0A1C6XAU0</accession>
<feature type="transmembrane region" description="Helical" evidence="7">
    <location>
        <begin position="45"/>
        <end position="63"/>
    </location>
</feature>
<evidence type="ECO:0000256" key="6">
    <source>
        <dbReference type="ARBA" id="ARBA00023315"/>
    </source>
</evidence>
<dbReference type="EC" id="2.3.1.225" evidence="7"/>
<protein>
    <recommendedName>
        <fullName evidence="7">Palmitoyltransferase</fullName>
        <ecNumber evidence="7">2.3.1.225</ecNumber>
    </recommendedName>
</protein>
<comment type="similarity">
    <text evidence="7">Belongs to the DHHC palmitoyltransferase family.</text>
</comment>
<comment type="domain">
    <text evidence="7">The DHHC domain is required for palmitoyltransferase activity.</text>
</comment>
<evidence type="ECO:0000313" key="9">
    <source>
        <dbReference type="EMBL" id="SCM00705.1"/>
    </source>
</evidence>
<evidence type="ECO:0000256" key="4">
    <source>
        <dbReference type="ARBA" id="ARBA00022989"/>
    </source>
</evidence>
<dbReference type="GO" id="GO:0016020">
    <property type="term" value="C:membrane"/>
    <property type="evidence" value="ECO:0007669"/>
    <property type="project" value="UniProtKB-SubCell"/>
</dbReference>
<evidence type="ECO:0000256" key="2">
    <source>
        <dbReference type="ARBA" id="ARBA00022679"/>
    </source>
</evidence>
<keyword evidence="5 7" id="KW-0472">Membrane</keyword>